<reference evidence="4 5" key="1">
    <citation type="journal article" date="2012" name="J. Bacteriol.">
        <title>Genome Sequence of n-Alkane-Degrading Hydrocarboniphaga effusa Strain AP103T (ATCC BAA-332T).</title>
        <authorList>
            <person name="Chang H.K."/>
            <person name="Zylstra G.J."/>
            <person name="Chae J.C."/>
        </authorList>
    </citation>
    <scope>NUCLEOTIDE SEQUENCE [LARGE SCALE GENOMIC DNA]</scope>
    <source>
        <strain evidence="4 5">AP103</strain>
    </source>
</reference>
<dbReference type="InterPro" id="IPR020904">
    <property type="entry name" value="Sc_DH/Rdtase_CS"/>
</dbReference>
<dbReference type="OrthoDB" id="9775296at2"/>
<dbReference type="GO" id="GO:0016491">
    <property type="term" value="F:oxidoreductase activity"/>
    <property type="evidence" value="ECO:0007669"/>
    <property type="project" value="UniProtKB-KW"/>
</dbReference>
<accession>I7ZFU9</accession>
<dbReference type="InterPro" id="IPR002347">
    <property type="entry name" value="SDR_fam"/>
</dbReference>
<dbReference type="CDD" id="cd05374">
    <property type="entry name" value="17beta-HSD-like_SDR_c"/>
    <property type="match status" value="1"/>
</dbReference>
<dbReference type="PROSITE" id="PS00061">
    <property type="entry name" value="ADH_SHORT"/>
    <property type="match status" value="1"/>
</dbReference>
<dbReference type="RefSeq" id="WP_007183877.1">
    <property type="nucleotide sequence ID" value="NZ_AKGD01000001.1"/>
</dbReference>
<evidence type="ECO:0000256" key="2">
    <source>
        <dbReference type="ARBA" id="ARBA00023002"/>
    </source>
</evidence>
<dbReference type="Proteomes" id="UP000003704">
    <property type="component" value="Unassembled WGS sequence"/>
</dbReference>
<dbReference type="EMBL" id="AKGD01000001">
    <property type="protein sequence ID" value="EIT70784.1"/>
    <property type="molecule type" value="Genomic_DNA"/>
</dbReference>
<dbReference type="PATRIC" id="fig|1172194.4.peg.881"/>
<dbReference type="NCBIfam" id="NF004824">
    <property type="entry name" value="PRK06180.1"/>
    <property type="match status" value="1"/>
</dbReference>
<comment type="caution">
    <text evidence="4">The sequence shown here is derived from an EMBL/GenBank/DDBJ whole genome shotgun (WGS) entry which is preliminary data.</text>
</comment>
<name>I7ZFU9_9GAMM</name>
<dbReference type="STRING" id="1172194.WQQ_09210"/>
<dbReference type="PANTHER" id="PTHR43976">
    <property type="entry name" value="SHORT CHAIN DEHYDROGENASE"/>
    <property type="match status" value="1"/>
</dbReference>
<sequence length="283" mass="30166">MTTQSQQGRTWLITGISSGFGKAFAQAALDAGASVIGTARKPEQIDAFKALAPGRSHAIRLDVTDVNGVPDAIEQAIAITGRIDVLVNNAGYALIGAVEEADEAQFHRQMETNLFGAWRVTRAVLPQMRKQRSGHILNIASVAGRIGSPGLGCYAASKFALEGLSEALSGEVAPLGIRVTIVEPGGFRTEFAGDSSAYSQPAIDDYAATAGRMREMLGKFHKQQPGDPAKAAQVLVQLVELPEPPLRLVLGSDVLPRVHQKIDALKAELTRWEALTLSTDFAR</sequence>
<dbReference type="InterPro" id="IPR036291">
    <property type="entry name" value="NAD(P)-bd_dom_sf"/>
</dbReference>
<keyword evidence="5" id="KW-1185">Reference proteome</keyword>
<organism evidence="4 5">
    <name type="scientific">Hydrocarboniphaga effusa AP103</name>
    <dbReference type="NCBI Taxonomy" id="1172194"/>
    <lineage>
        <taxon>Bacteria</taxon>
        <taxon>Pseudomonadati</taxon>
        <taxon>Pseudomonadota</taxon>
        <taxon>Gammaproteobacteria</taxon>
        <taxon>Nevskiales</taxon>
        <taxon>Nevskiaceae</taxon>
        <taxon>Hydrocarboniphaga</taxon>
    </lineage>
</organism>
<dbReference type="NCBIfam" id="NF006114">
    <property type="entry name" value="PRK08263.1"/>
    <property type="match status" value="1"/>
</dbReference>
<evidence type="ECO:0000313" key="5">
    <source>
        <dbReference type="Proteomes" id="UP000003704"/>
    </source>
</evidence>
<dbReference type="AlphaFoldDB" id="I7ZFU9"/>
<evidence type="ECO:0008006" key="6">
    <source>
        <dbReference type="Google" id="ProtNLM"/>
    </source>
</evidence>
<comment type="similarity">
    <text evidence="1 3">Belongs to the short-chain dehydrogenases/reductases (SDR) family.</text>
</comment>
<dbReference type="Pfam" id="PF00106">
    <property type="entry name" value="adh_short"/>
    <property type="match status" value="1"/>
</dbReference>
<evidence type="ECO:0000313" key="4">
    <source>
        <dbReference type="EMBL" id="EIT70784.1"/>
    </source>
</evidence>
<gene>
    <name evidence="4" type="ORF">WQQ_09210</name>
</gene>
<proteinExistence type="inferred from homology"/>
<keyword evidence="2" id="KW-0560">Oxidoreductase</keyword>
<dbReference type="PANTHER" id="PTHR43976:SF16">
    <property type="entry name" value="SHORT-CHAIN DEHYDROGENASE_REDUCTASE FAMILY PROTEIN"/>
    <property type="match status" value="1"/>
</dbReference>
<evidence type="ECO:0000256" key="1">
    <source>
        <dbReference type="ARBA" id="ARBA00006484"/>
    </source>
</evidence>
<dbReference type="Gene3D" id="3.40.50.720">
    <property type="entry name" value="NAD(P)-binding Rossmann-like Domain"/>
    <property type="match status" value="1"/>
</dbReference>
<dbReference type="InterPro" id="IPR051911">
    <property type="entry name" value="SDR_oxidoreductase"/>
</dbReference>
<evidence type="ECO:0000256" key="3">
    <source>
        <dbReference type="RuleBase" id="RU000363"/>
    </source>
</evidence>
<dbReference type="PRINTS" id="PR00080">
    <property type="entry name" value="SDRFAMILY"/>
</dbReference>
<protein>
    <recommendedName>
        <fullName evidence="6">Short-chain dehydrogenase/reductase SDR</fullName>
    </recommendedName>
</protein>
<dbReference type="SUPFAM" id="SSF51735">
    <property type="entry name" value="NAD(P)-binding Rossmann-fold domains"/>
    <property type="match status" value="1"/>
</dbReference>
<dbReference type="PRINTS" id="PR00081">
    <property type="entry name" value="GDHRDH"/>
</dbReference>